<protein>
    <submittedName>
        <fullName evidence="9">Sugar-binding domain-containing protein</fullName>
    </submittedName>
</protein>
<evidence type="ECO:0000259" key="6">
    <source>
        <dbReference type="Pfam" id="PF02836"/>
    </source>
</evidence>
<feature type="domain" description="Beta-mannosidase-like galactose-binding" evidence="8">
    <location>
        <begin position="71"/>
        <end position="236"/>
    </location>
</feature>
<evidence type="ECO:0000313" key="10">
    <source>
        <dbReference type="Proteomes" id="UP001596091"/>
    </source>
</evidence>
<dbReference type="InterPro" id="IPR008979">
    <property type="entry name" value="Galactose-bd-like_sf"/>
</dbReference>
<feature type="domain" description="Glycoside hydrolase family 2 catalytic" evidence="6">
    <location>
        <begin position="396"/>
        <end position="511"/>
    </location>
</feature>
<dbReference type="InterPro" id="IPR036156">
    <property type="entry name" value="Beta-gal/glucu_dom_sf"/>
</dbReference>
<comment type="caution">
    <text evidence="9">The sequence shown here is derived from an EMBL/GenBank/DDBJ whole genome shotgun (WGS) entry which is preliminary data.</text>
</comment>
<dbReference type="InterPro" id="IPR043534">
    <property type="entry name" value="EBDG/EBM"/>
</dbReference>
<evidence type="ECO:0000256" key="1">
    <source>
        <dbReference type="ARBA" id="ARBA00007401"/>
    </source>
</evidence>
<dbReference type="InterPro" id="IPR017853">
    <property type="entry name" value="GH"/>
</dbReference>
<dbReference type="SUPFAM" id="SSF49785">
    <property type="entry name" value="Galactose-binding domain-like"/>
    <property type="match status" value="1"/>
</dbReference>
<feature type="chain" id="PRO_5046557355" evidence="4">
    <location>
        <begin position="34"/>
        <end position="913"/>
    </location>
</feature>
<dbReference type="EMBL" id="JBHSPH010000015">
    <property type="protein sequence ID" value="MFC5865141.1"/>
    <property type="molecule type" value="Genomic_DNA"/>
</dbReference>
<dbReference type="InterPro" id="IPR041351">
    <property type="entry name" value="Ig_GlcNase"/>
</dbReference>
<accession>A0ABW1EMM9</accession>
<evidence type="ECO:0000313" key="9">
    <source>
        <dbReference type="EMBL" id="MFC5865141.1"/>
    </source>
</evidence>
<keyword evidence="3" id="KW-0326">Glycosidase</keyword>
<dbReference type="Pfam" id="PF00703">
    <property type="entry name" value="Glyco_hydro_2"/>
    <property type="match status" value="1"/>
</dbReference>
<evidence type="ECO:0000259" key="5">
    <source>
        <dbReference type="Pfam" id="PF00703"/>
    </source>
</evidence>
<feature type="domain" description="Glycoside hydrolase family 2 immunoglobulin-like beta-sandwich" evidence="5">
    <location>
        <begin position="250"/>
        <end position="361"/>
    </location>
</feature>
<dbReference type="InterPro" id="IPR013783">
    <property type="entry name" value="Ig-like_fold"/>
</dbReference>
<dbReference type="PANTHER" id="PTHR43536:SF1">
    <property type="entry name" value="MANNOSYLGLYCOPROTEIN ENDO-BETA-MANNOSIDASE"/>
    <property type="match status" value="1"/>
</dbReference>
<keyword evidence="2" id="KW-0378">Hydrolase</keyword>
<evidence type="ECO:0000256" key="4">
    <source>
        <dbReference type="SAM" id="SignalP"/>
    </source>
</evidence>
<dbReference type="InterPro" id="IPR006102">
    <property type="entry name" value="Ig-like_GH2"/>
</dbReference>
<name>A0ABW1EMM9_9BACT</name>
<dbReference type="Pfam" id="PF22666">
    <property type="entry name" value="Glyco_hydro_2_N2"/>
    <property type="match status" value="1"/>
</dbReference>
<dbReference type="Gene3D" id="2.60.120.260">
    <property type="entry name" value="Galactose-binding domain-like"/>
    <property type="match status" value="1"/>
</dbReference>
<dbReference type="Gene3D" id="2.60.40.10">
    <property type="entry name" value="Immunoglobulins"/>
    <property type="match status" value="2"/>
</dbReference>
<dbReference type="Pfam" id="PF18368">
    <property type="entry name" value="Ig_GlcNase"/>
    <property type="match status" value="1"/>
</dbReference>
<dbReference type="InterPro" id="IPR054593">
    <property type="entry name" value="Beta-mannosidase-like_N2"/>
</dbReference>
<dbReference type="Proteomes" id="UP001596091">
    <property type="component" value="Unassembled WGS sequence"/>
</dbReference>
<keyword evidence="4" id="KW-0732">Signal</keyword>
<dbReference type="PANTHER" id="PTHR43536">
    <property type="entry name" value="MANNOSYLGLYCOPROTEIN ENDO-BETA-MANNOSIDASE"/>
    <property type="match status" value="1"/>
</dbReference>
<comment type="similarity">
    <text evidence="1">Belongs to the glycosyl hydrolase 2 family.</text>
</comment>
<dbReference type="SUPFAM" id="SSF49303">
    <property type="entry name" value="beta-Galactosidase/glucuronidase domain"/>
    <property type="match status" value="3"/>
</dbReference>
<dbReference type="SUPFAM" id="SSF51445">
    <property type="entry name" value="(Trans)glycosidases"/>
    <property type="match status" value="1"/>
</dbReference>
<reference evidence="10" key="1">
    <citation type="journal article" date="2019" name="Int. J. Syst. Evol. Microbiol.">
        <title>The Global Catalogue of Microorganisms (GCM) 10K type strain sequencing project: providing services to taxonomists for standard genome sequencing and annotation.</title>
        <authorList>
            <consortium name="The Broad Institute Genomics Platform"/>
            <consortium name="The Broad Institute Genome Sequencing Center for Infectious Disease"/>
            <person name="Wu L."/>
            <person name="Ma J."/>
        </authorList>
    </citation>
    <scope>NUCLEOTIDE SEQUENCE [LARGE SCALE GENOMIC DNA]</scope>
    <source>
        <strain evidence="10">JCM 4087</strain>
    </source>
</reference>
<evidence type="ECO:0000256" key="3">
    <source>
        <dbReference type="ARBA" id="ARBA00023295"/>
    </source>
</evidence>
<sequence>MFKKVSSLRGMASLPRLILLALLSVGSSLAAFAGQASVEVPVTSGWQMQDAAKVPEKGTGAGARISRTSYKPKDWYDAVVPGTVLTTLVKNGVYPEPLYGENNRPDRIPESLNKTSYWYRTVVDVPAAYRGRHVWLNLEGVNFSAEVWANGTYLGTMRGAFKRGIFDISPYVKAGEKIAIAVQVKPQPHPGNPYEHTIANGMVTNGGITAIDGPTFLCTIGWDWLPGIRDRDSGIWNKVYLNSTGPVVLKDPLVTTDLPLPKTDSAEVAISATLENLANQPETGTFHADFGDVVVDKDVQLGPKESKKVSLTSAEFASLHMQNPKLWWPNGYGPQNLYSLHLAFNQNGSASDEQTFQFGVRKITYSVPDSENLTVSVNGVRIFIRGGDWGLDEGMKRIPRERLEAEIRMHAIANVNLIRNWVGQSTGEDFYELCDKYGILLWDEFFQPNPSDGPNPDDLPTYMANVRDKILHYRNHPSIAIWCARNEGFPPKEIDDQLRVLMAELEPTRLYQPSSTSGHGVNSGGPYRWRTPREYYVYNEAFKTEIGSTSIPTIESIQGMMPQKDWEQIDDDWAEHDFARGASGSDTFPMTLAARYGKVANLADFVRKSQLANYEAYRAMYEGRSAKLFNPSTAIITWMSNPAQPSFVWQLYHHDLEPDSAMYAVKKAGEMVHIQLNQLTDSIEVINNTPEIISGYMAYLTIYDIDGQAVLKRELPVTGPGDRSIDIGSLLGPWDKPKLSPVYFVQLQLKNGGGKLVSENLYWHGMPDAPDDLTALNTMQTMALEANATRHDDGDTMKITLKLTNPGKEVALLTHVQLRHGDPGKTGVDAVNERVLPVFYSDNYISLVPGESRTIEIEADTADLKGEEPYLAFDGWNVSVVSAGSSVPVATNVNAQVGHWPVTGLPIVAHTWK</sequence>
<keyword evidence="10" id="KW-1185">Reference proteome</keyword>
<evidence type="ECO:0000259" key="8">
    <source>
        <dbReference type="Pfam" id="PF22666"/>
    </source>
</evidence>
<proteinExistence type="inferred from homology"/>
<feature type="domain" description="Exo-beta-D-glucosaminidase Ig-fold" evidence="7">
    <location>
        <begin position="768"/>
        <end position="878"/>
    </location>
</feature>
<organism evidence="9 10">
    <name type="scientific">Acidicapsa dinghuensis</name>
    <dbReference type="NCBI Taxonomy" id="2218256"/>
    <lineage>
        <taxon>Bacteria</taxon>
        <taxon>Pseudomonadati</taxon>
        <taxon>Acidobacteriota</taxon>
        <taxon>Terriglobia</taxon>
        <taxon>Terriglobales</taxon>
        <taxon>Acidobacteriaceae</taxon>
        <taxon>Acidicapsa</taxon>
    </lineage>
</organism>
<dbReference type="InterPro" id="IPR006103">
    <property type="entry name" value="Glyco_hydro_2_cat"/>
</dbReference>
<dbReference type="RefSeq" id="WP_263342612.1">
    <property type="nucleotide sequence ID" value="NZ_JAGSYH010000014.1"/>
</dbReference>
<evidence type="ECO:0000256" key="2">
    <source>
        <dbReference type="ARBA" id="ARBA00022801"/>
    </source>
</evidence>
<evidence type="ECO:0000259" key="7">
    <source>
        <dbReference type="Pfam" id="PF18368"/>
    </source>
</evidence>
<feature type="signal peptide" evidence="4">
    <location>
        <begin position="1"/>
        <end position="33"/>
    </location>
</feature>
<gene>
    <name evidence="9" type="ORF">ACFPT7_22740</name>
</gene>
<dbReference type="Gene3D" id="3.20.20.80">
    <property type="entry name" value="Glycosidases"/>
    <property type="match status" value="1"/>
</dbReference>
<dbReference type="Pfam" id="PF02836">
    <property type="entry name" value="Glyco_hydro_2_C"/>
    <property type="match status" value="1"/>
</dbReference>